<name>A0A0L9TAR8_PHAAN</name>
<dbReference type="EMBL" id="KQ258392">
    <property type="protein sequence ID" value="KOM27715.1"/>
    <property type="molecule type" value="Genomic_DNA"/>
</dbReference>
<organism evidence="2 3">
    <name type="scientific">Phaseolus angularis</name>
    <name type="common">Azuki bean</name>
    <name type="synonym">Vigna angularis</name>
    <dbReference type="NCBI Taxonomy" id="3914"/>
    <lineage>
        <taxon>Eukaryota</taxon>
        <taxon>Viridiplantae</taxon>
        <taxon>Streptophyta</taxon>
        <taxon>Embryophyta</taxon>
        <taxon>Tracheophyta</taxon>
        <taxon>Spermatophyta</taxon>
        <taxon>Magnoliopsida</taxon>
        <taxon>eudicotyledons</taxon>
        <taxon>Gunneridae</taxon>
        <taxon>Pentapetalae</taxon>
        <taxon>rosids</taxon>
        <taxon>fabids</taxon>
        <taxon>Fabales</taxon>
        <taxon>Fabaceae</taxon>
        <taxon>Papilionoideae</taxon>
        <taxon>50 kb inversion clade</taxon>
        <taxon>NPAAA clade</taxon>
        <taxon>indigoferoid/millettioid clade</taxon>
        <taxon>Phaseoleae</taxon>
        <taxon>Vigna</taxon>
    </lineage>
</organism>
<protein>
    <submittedName>
        <fullName evidence="2">Uncharacterized protein</fullName>
    </submittedName>
</protein>
<gene>
    <name evidence="2" type="ORF">LR48_Vigan454s000400</name>
</gene>
<proteinExistence type="predicted"/>
<evidence type="ECO:0000256" key="1">
    <source>
        <dbReference type="SAM" id="MobiDB-lite"/>
    </source>
</evidence>
<dbReference type="Proteomes" id="UP000053144">
    <property type="component" value="Unassembled WGS sequence"/>
</dbReference>
<feature type="compositionally biased region" description="Basic and acidic residues" evidence="1">
    <location>
        <begin position="74"/>
        <end position="86"/>
    </location>
</feature>
<evidence type="ECO:0000313" key="3">
    <source>
        <dbReference type="Proteomes" id="UP000053144"/>
    </source>
</evidence>
<sequence length="116" mass="13295">MLESRATNLTDQGRSSKFFFHHQTEIYRFPRNTLYRKESAERLESFELLSRGRADGRASKEMTNVRVASSFEASSRDERSGKKENYSRALIGPNSRLTDGTLEKGKTNMNRLIGSK</sequence>
<dbReference type="Gramene" id="KOM27715">
    <property type="protein sequence ID" value="KOM27715"/>
    <property type="gene ID" value="LR48_Vigan454s000400"/>
</dbReference>
<feature type="region of interest" description="Disordered" evidence="1">
    <location>
        <begin position="69"/>
        <end position="116"/>
    </location>
</feature>
<evidence type="ECO:0000313" key="2">
    <source>
        <dbReference type="EMBL" id="KOM27715.1"/>
    </source>
</evidence>
<reference evidence="3" key="1">
    <citation type="journal article" date="2015" name="Proc. Natl. Acad. Sci. U.S.A.">
        <title>Genome sequencing of adzuki bean (Vigna angularis) provides insight into high starch and low fat accumulation and domestication.</title>
        <authorList>
            <person name="Yang K."/>
            <person name="Tian Z."/>
            <person name="Chen C."/>
            <person name="Luo L."/>
            <person name="Zhao B."/>
            <person name="Wang Z."/>
            <person name="Yu L."/>
            <person name="Li Y."/>
            <person name="Sun Y."/>
            <person name="Li W."/>
            <person name="Chen Y."/>
            <person name="Li Y."/>
            <person name="Zhang Y."/>
            <person name="Ai D."/>
            <person name="Zhao J."/>
            <person name="Shang C."/>
            <person name="Ma Y."/>
            <person name="Wu B."/>
            <person name="Wang M."/>
            <person name="Gao L."/>
            <person name="Sun D."/>
            <person name="Zhang P."/>
            <person name="Guo F."/>
            <person name="Wang W."/>
            <person name="Li Y."/>
            <person name="Wang J."/>
            <person name="Varshney R.K."/>
            <person name="Wang J."/>
            <person name="Ling H.Q."/>
            <person name="Wan P."/>
        </authorList>
    </citation>
    <scope>NUCLEOTIDE SEQUENCE</scope>
    <source>
        <strain evidence="3">cv. Jingnong 6</strain>
    </source>
</reference>
<dbReference type="AlphaFoldDB" id="A0A0L9TAR8"/>
<accession>A0A0L9TAR8</accession>